<feature type="compositionally biased region" description="Basic and acidic residues" evidence="1">
    <location>
        <begin position="256"/>
        <end position="271"/>
    </location>
</feature>
<gene>
    <name evidence="2" type="ORF">AK812_SmicGene3101</name>
</gene>
<reference evidence="2 3" key="1">
    <citation type="submission" date="2016-02" db="EMBL/GenBank/DDBJ databases">
        <title>Genome analysis of coral dinoflagellate symbionts highlights evolutionary adaptations to a symbiotic lifestyle.</title>
        <authorList>
            <person name="Aranda M."/>
            <person name="Li Y."/>
            <person name="Liew Y.J."/>
            <person name="Baumgarten S."/>
            <person name="Simakov O."/>
            <person name="Wilson M."/>
            <person name="Piel J."/>
            <person name="Ashoor H."/>
            <person name="Bougouffa S."/>
            <person name="Bajic V.B."/>
            <person name="Ryu T."/>
            <person name="Ravasi T."/>
            <person name="Bayer T."/>
            <person name="Micklem G."/>
            <person name="Kim H."/>
            <person name="Bhak J."/>
            <person name="Lajeunesse T.C."/>
            <person name="Voolstra C.R."/>
        </authorList>
    </citation>
    <scope>NUCLEOTIDE SEQUENCE [LARGE SCALE GENOMIC DNA]</scope>
    <source>
        <strain evidence="2 3">CCMP2467</strain>
    </source>
</reference>
<dbReference type="AlphaFoldDB" id="A0A1Q9EZW3"/>
<accession>A0A1Q9EZW3</accession>
<organism evidence="2 3">
    <name type="scientific">Symbiodinium microadriaticum</name>
    <name type="common">Dinoflagellate</name>
    <name type="synonym">Zooxanthella microadriatica</name>
    <dbReference type="NCBI Taxonomy" id="2951"/>
    <lineage>
        <taxon>Eukaryota</taxon>
        <taxon>Sar</taxon>
        <taxon>Alveolata</taxon>
        <taxon>Dinophyceae</taxon>
        <taxon>Suessiales</taxon>
        <taxon>Symbiodiniaceae</taxon>
        <taxon>Symbiodinium</taxon>
    </lineage>
</organism>
<sequence length="631" mass="71965">MTLTDFSRVRPTCRSKRSVLSLQVMQQPPVWAHRSPQDHGRGMVAGHVAHASSRILLSGQIVPNKVDDFGRLDMNLYNAWNGLLAAPKPRQEDLDTCPMDDVLIYSHPEWQLCVGSLACPLRFDELRMYPDTVIAMNRDDHPRSCEPSDWYKHLEACGPCGTAHLRYGGWDQPHANDFDAEQRTHEFKRSWHRLVSDFRQILSCWHRDDDSLERQGKATSKGHVKCSNRKKVGKDLMKSNHLFARPANKIGKGKGGKAECKGKAECPEGKTGKRRKAVLGDARNRGQVEEPPPTAVFSLCVWWPSAGVASPDIARHWTDDQKGKAFWNNVRVENITCQVCLEFRVNGSPENSALQLKVDWTYVHHGMNRDSTLGKIYEPQLFEILTRLNQLEIPPNERQSADKLGCEKIARAKGDGTVLGKFIADRLAKANQSRFYNEKETMQLVFKACKFILQVQMHHLQTKNAFLADLHDSNITVMSDGNGGPLDVQFAFVDSSGLLKVRGPERQDNKVIKAHLWCFLSIWSFVRVDKGHRTHLSSYATQVWVKMQQTAQNFSQTFCQNQGWRPEEILRGLQRDVQEIQERFEQGIDLREQCRIMKQDALTAAISRQHQLRQAPRTAWEDPWNVPTIPP</sequence>
<dbReference type="EMBL" id="LSRX01000036">
    <property type="protein sequence ID" value="OLQ12892.1"/>
    <property type="molecule type" value="Genomic_DNA"/>
</dbReference>
<feature type="region of interest" description="Disordered" evidence="1">
    <location>
        <begin position="253"/>
        <end position="272"/>
    </location>
</feature>
<proteinExistence type="predicted"/>
<evidence type="ECO:0000313" key="3">
    <source>
        <dbReference type="Proteomes" id="UP000186817"/>
    </source>
</evidence>
<keyword evidence="3" id="KW-1185">Reference proteome</keyword>
<dbReference type="OrthoDB" id="10476585at2759"/>
<evidence type="ECO:0000256" key="1">
    <source>
        <dbReference type="SAM" id="MobiDB-lite"/>
    </source>
</evidence>
<evidence type="ECO:0000313" key="2">
    <source>
        <dbReference type="EMBL" id="OLQ12892.1"/>
    </source>
</evidence>
<protein>
    <submittedName>
        <fullName evidence="2">Uncharacterized protein</fullName>
    </submittedName>
</protein>
<name>A0A1Q9EZW3_SYMMI</name>
<dbReference type="Proteomes" id="UP000186817">
    <property type="component" value="Unassembled WGS sequence"/>
</dbReference>
<comment type="caution">
    <text evidence="2">The sequence shown here is derived from an EMBL/GenBank/DDBJ whole genome shotgun (WGS) entry which is preliminary data.</text>
</comment>